<evidence type="ECO:0000313" key="2">
    <source>
        <dbReference type="Proteomes" id="UP001457282"/>
    </source>
</evidence>
<reference evidence="1 2" key="1">
    <citation type="journal article" date="2023" name="G3 (Bethesda)">
        <title>A chromosome-length genome assembly and annotation of blackberry (Rubus argutus, cv. 'Hillquist').</title>
        <authorList>
            <person name="Bruna T."/>
            <person name="Aryal R."/>
            <person name="Dudchenko O."/>
            <person name="Sargent D.J."/>
            <person name="Mead D."/>
            <person name="Buti M."/>
            <person name="Cavallini A."/>
            <person name="Hytonen T."/>
            <person name="Andres J."/>
            <person name="Pham M."/>
            <person name="Weisz D."/>
            <person name="Mascagni F."/>
            <person name="Usai G."/>
            <person name="Natali L."/>
            <person name="Bassil N."/>
            <person name="Fernandez G.E."/>
            <person name="Lomsadze A."/>
            <person name="Armour M."/>
            <person name="Olukolu B."/>
            <person name="Poorten T."/>
            <person name="Britton C."/>
            <person name="Davik J."/>
            <person name="Ashrafi H."/>
            <person name="Aiden E.L."/>
            <person name="Borodovsky M."/>
            <person name="Worthington M."/>
        </authorList>
    </citation>
    <scope>NUCLEOTIDE SEQUENCE [LARGE SCALE GENOMIC DNA]</scope>
    <source>
        <strain evidence="1">PI 553951</strain>
    </source>
</reference>
<gene>
    <name evidence="1" type="ORF">M0R45_012913</name>
</gene>
<protein>
    <submittedName>
        <fullName evidence="1">Uncharacterized protein</fullName>
    </submittedName>
</protein>
<sequence>MYLLSLAQVLEIYNKLYDQGGDVEKRTMFWLYSTSGGPIYGDHAVKILISNVWPGLNSSNLTPSNFLIAKKACFYVHYIVFQTEQADTRAYVDVPTKNGNPHFPQPPADIRSFLTNCVRESTRDHIGRSSKGLLEGLGKLENEPNLKY</sequence>
<dbReference type="AlphaFoldDB" id="A0AAW1XGV0"/>
<comment type="caution">
    <text evidence="1">The sequence shown here is derived from an EMBL/GenBank/DDBJ whole genome shotgun (WGS) entry which is preliminary data.</text>
</comment>
<organism evidence="1 2">
    <name type="scientific">Rubus argutus</name>
    <name type="common">Southern blackberry</name>
    <dbReference type="NCBI Taxonomy" id="59490"/>
    <lineage>
        <taxon>Eukaryota</taxon>
        <taxon>Viridiplantae</taxon>
        <taxon>Streptophyta</taxon>
        <taxon>Embryophyta</taxon>
        <taxon>Tracheophyta</taxon>
        <taxon>Spermatophyta</taxon>
        <taxon>Magnoliopsida</taxon>
        <taxon>eudicotyledons</taxon>
        <taxon>Gunneridae</taxon>
        <taxon>Pentapetalae</taxon>
        <taxon>rosids</taxon>
        <taxon>fabids</taxon>
        <taxon>Rosales</taxon>
        <taxon>Rosaceae</taxon>
        <taxon>Rosoideae</taxon>
        <taxon>Rosoideae incertae sedis</taxon>
        <taxon>Rubus</taxon>
    </lineage>
</organism>
<name>A0AAW1XGV0_RUBAR</name>
<keyword evidence="2" id="KW-1185">Reference proteome</keyword>
<evidence type="ECO:0000313" key="1">
    <source>
        <dbReference type="EMBL" id="KAK9936050.1"/>
    </source>
</evidence>
<proteinExistence type="predicted"/>
<dbReference type="EMBL" id="JBEDUW010000003">
    <property type="protein sequence ID" value="KAK9936050.1"/>
    <property type="molecule type" value="Genomic_DNA"/>
</dbReference>
<dbReference type="Proteomes" id="UP001457282">
    <property type="component" value="Unassembled WGS sequence"/>
</dbReference>
<accession>A0AAW1XGV0</accession>